<dbReference type="EMBL" id="UOFI01000067">
    <property type="protein sequence ID" value="VAW65296.1"/>
    <property type="molecule type" value="Genomic_DNA"/>
</dbReference>
<keyword evidence="6" id="KW-0862">Zinc</keyword>
<dbReference type="EC" id="4.2.1.1" evidence="4"/>
<comment type="catalytic activity">
    <reaction evidence="8">
        <text>hydrogencarbonate + H(+) = CO2 + H2O</text>
        <dbReference type="Rhea" id="RHEA:10748"/>
        <dbReference type="ChEBI" id="CHEBI:15377"/>
        <dbReference type="ChEBI" id="CHEBI:15378"/>
        <dbReference type="ChEBI" id="CHEBI:16526"/>
        <dbReference type="ChEBI" id="CHEBI:17544"/>
        <dbReference type="EC" id="4.2.1.1"/>
    </reaction>
</comment>
<evidence type="ECO:0000256" key="1">
    <source>
        <dbReference type="ARBA" id="ARBA00001947"/>
    </source>
</evidence>
<dbReference type="GO" id="GO:0004089">
    <property type="term" value="F:carbonate dehydratase activity"/>
    <property type="evidence" value="ECO:0007669"/>
    <property type="project" value="UniProtKB-EC"/>
</dbReference>
<dbReference type="PROSITE" id="PS00162">
    <property type="entry name" value="ALPHA_CA_1"/>
    <property type="match status" value="1"/>
</dbReference>
<evidence type="ECO:0000256" key="3">
    <source>
        <dbReference type="ARBA" id="ARBA00010718"/>
    </source>
</evidence>
<evidence type="ECO:0000256" key="6">
    <source>
        <dbReference type="ARBA" id="ARBA00022833"/>
    </source>
</evidence>
<dbReference type="InterPro" id="IPR036398">
    <property type="entry name" value="CA_dom_sf"/>
</dbReference>
<dbReference type="PANTHER" id="PTHR18952:SF265">
    <property type="entry name" value="CARBONIC ANHYDRASE"/>
    <property type="match status" value="1"/>
</dbReference>
<dbReference type="InterPro" id="IPR001148">
    <property type="entry name" value="CA_dom"/>
</dbReference>
<dbReference type="InterPro" id="IPR018338">
    <property type="entry name" value="Carbonic_anhydrase_a-class_CS"/>
</dbReference>
<keyword evidence="7 10" id="KW-0456">Lyase</keyword>
<accession>A0A3B0YAE2</accession>
<dbReference type="AlphaFoldDB" id="A0A3B0YAE2"/>
<dbReference type="CDD" id="cd03124">
    <property type="entry name" value="alpha_CA_prokaryotic_like"/>
    <property type="match status" value="1"/>
</dbReference>
<evidence type="ECO:0000256" key="5">
    <source>
        <dbReference type="ARBA" id="ARBA00022723"/>
    </source>
</evidence>
<keyword evidence="5" id="KW-0479">Metal-binding</keyword>
<evidence type="ECO:0000256" key="2">
    <source>
        <dbReference type="ARBA" id="ARBA00002904"/>
    </source>
</evidence>
<dbReference type="PROSITE" id="PS51144">
    <property type="entry name" value="ALPHA_CA_2"/>
    <property type="match status" value="1"/>
</dbReference>
<dbReference type="SMART" id="SM01057">
    <property type="entry name" value="Carb_anhydrase"/>
    <property type="match status" value="1"/>
</dbReference>
<dbReference type="Pfam" id="PF00194">
    <property type="entry name" value="Carb_anhydrase"/>
    <property type="match status" value="1"/>
</dbReference>
<evidence type="ECO:0000256" key="8">
    <source>
        <dbReference type="ARBA" id="ARBA00048348"/>
    </source>
</evidence>
<evidence type="ECO:0000256" key="4">
    <source>
        <dbReference type="ARBA" id="ARBA00012925"/>
    </source>
</evidence>
<evidence type="ECO:0000313" key="10">
    <source>
        <dbReference type="EMBL" id="VAW65296.1"/>
    </source>
</evidence>
<sequence>MKIQIKILSITSLLLASSLAVAGSHPKWGYSDEEGPDHWASLSADFQECSGNNQSPVNLTHFIKSDLKKIKINYNTDGNEIVNNGHTIQINYAKGSSINIDGMNFELKQFHFHSPSENHINGKSYPLEAHFVHADKNANLAVIALMFDIGDENKTLDKAWSKMPQHTDDKYTLSNKVNADDLLPAKRDYYRFNGSLTTPPCSEGVRWFVMKEAVSLSKKQLGAFKSALHNPNNRPIQAVNARVILE</sequence>
<evidence type="ECO:0000259" key="9">
    <source>
        <dbReference type="PROSITE" id="PS51144"/>
    </source>
</evidence>
<dbReference type="GO" id="GO:0008270">
    <property type="term" value="F:zinc ion binding"/>
    <property type="evidence" value="ECO:0007669"/>
    <property type="project" value="InterPro"/>
</dbReference>
<comment type="cofactor">
    <cofactor evidence="1">
        <name>Zn(2+)</name>
        <dbReference type="ChEBI" id="CHEBI:29105"/>
    </cofactor>
</comment>
<evidence type="ECO:0000256" key="7">
    <source>
        <dbReference type="ARBA" id="ARBA00023239"/>
    </source>
</evidence>
<name>A0A3B0YAE2_9ZZZZ</name>
<feature type="domain" description="Alpha-carbonic anhydrase" evidence="9">
    <location>
        <begin position="26"/>
        <end position="246"/>
    </location>
</feature>
<comment type="function">
    <text evidence="2">Reversible hydration of carbon dioxide.</text>
</comment>
<dbReference type="InterPro" id="IPR041891">
    <property type="entry name" value="Alpha_CA_prokaryot-like"/>
</dbReference>
<proteinExistence type="inferred from homology"/>
<dbReference type="Gene3D" id="3.10.200.10">
    <property type="entry name" value="Alpha carbonic anhydrase"/>
    <property type="match status" value="1"/>
</dbReference>
<protein>
    <recommendedName>
        <fullName evidence="4">carbonic anhydrase</fullName>
        <ecNumber evidence="4">4.2.1.1</ecNumber>
    </recommendedName>
</protein>
<reference evidence="10" key="1">
    <citation type="submission" date="2018-06" db="EMBL/GenBank/DDBJ databases">
        <authorList>
            <person name="Zhirakovskaya E."/>
        </authorList>
    </citation>
    <scope>NUCLEOTIDE SEQUENCE</scope>
</reference>
<dbReference type="InterPro" id="IPR023561">
    <property type="entry name" value="Carbonic_anhydrase_a-class"/>
</dbReference>
<dbReference type="PANTHER" id="PTHR18952">
    <property type="entry name" value="CARBONIC ANHYDRASE"/>
    <property type="match status" value="1"/>
</dbReference>
<comment type="similarity">
    <text evidence="3">Belongs to the alpha-carbonic anhydrase family.</text>
</comment>
<dbReference type="SUPFAM" id="SSF51069">
    <property type="entry name" value="Carbonic anhydrase"/>
    <property type="match status" value="1"/>
</dbReference>
<organism evidence="10">
    <name type="scientific">hydrothermal vent metagenome</name>
    <dbReference type="NCBI Taxonomy" id="652676"/>
    <lineage>
        <taxon>unclassified sequences</taxon>
        <taxon>metagenomes</taxon>
        <taxon>ecological metagenomes</taxon>
    </lineage>
</organism>
<gene>
    <name evidence="10" type="ORF">MNBD_GAMMA09-2912</name>
</gene>